<evidence type="ECO:0000313" key="2">
    <source>
        <dbReference type="Proteomes" id="UP000235371"/>
    </source>
</evidence>
<gene>
    <name evidence="1" type="ORF">K444DRAFT_669888</name>
</gene>
<sequence length="218" mass="24455">MPRTITKNYNSFTRQGSVTYALPSPPFSSPVVTITLPPKSTWTSGLHWHETHTEYLQIVRGTALVTLNKSTRTYTAADGIVTIPRFARHEWQRATADGEELVVKEWTDPADGAKEVFFRNLSSVVVDCTKNGPPKEWWLTWQLAVVFWGLDNYPVFLKIAWVPLVGSTLEWALTHFLLLAAVVAGKIVGLKSAYGEYTPSNILVKPAVERAVRNRKSE</sequence>
<dbReference type="Proteomes" id="UP000235371">
    <property type="component" value="Unassembled WGS sequence"/>
</dbReference>
<dbReference type="RefSeq" id="XP_024729207.1">
    <property type="nucleotide sequence ID" value="XM_024887569.1"/>
</dbReference>
<proteinExistence type="predicted"/>
<evidence type="ECO:0008006" key="3">
    <source>
        <dbReference type="Google" id="ProtNLM"/>
    </source>
</evidence>
<accession>A0A2J6SNH9</accession>
<dbReference type="CDD" id="cd02208">
    <property type="entry name" value="cupin_RmlC-like"/>
    <property type="match status" value="1"/>
</dbReference>
<evidence type="ECO:0000313" key="1">
    <source>
        <dbReference type="EMBL" id="PMD52303.1"/>
    </source>
</evidence>
<dbReference type="OrthoDB" id="504210at2759"/>
<dbReference type="InterPro" id="IPR011051">
    <property type="entry name" value="RmlC_Cupin_sf"/>
</dbReference>
<dbReference type="SUPFAM" id="SSF51182">
    <property type="entry name" value="RmlC-like cupins"/>
    <property type="match status" value="1"/>
</dbReference>
<keyword evidence="2" id="KW-1185">Reference proteome</keyword>
<name>A0A2J6SNH9_9HELO</name>
<dbReference type="InterPro" id="IPR014710">
    <property type="entry name" value="RmlC-like_jellyroll"/>
</dbReference>
<organism evidence="1 2">
    <name type="scientific">Hyaloscypha bicolor E</name>
    <dbReference type="NCBI Taxonomy" id="1095630"/>
    <lineage>
        <taxon>Eukaryota</taxon>
        <taxon>Fungi</taxon>
        <taxon>Dikarya</taxon>
        <taxon>Ascomycota</taxon>
        <taxon>Pezizomycotina</taxon>
        <taxon>Leotiomycetes</taxon>
        <taxon>Helotiales</taxon>
        <taxon>Hyaloscyphaceae</taxon>
        <taxon>Hyaloscypha</taxon>
        <taxon>Hyaloscypha bicolor</taxon>
    </lineage>
</organism>
<dbReference type="Gene3D" id="2.60.120.10">
    <property type="entry name" value="Jelly Rolls"/>
    <property type="match status" value="1"/>
</dbReference>
<reference evidence="1 2" key="1">
    <citation type="submission" date="2016-04" db="EMBL/GenBank/DDBJ databases">
        <title>A degradative enzymes factory behind the ericoid mycorrhizal symbiosis.</title>
        <authorList>
            <consortium name="DOE Joint Genome Institute"/>
            <person name="Martino E."/>
            <person name="Morin E."/>
            <person name="Grelet G."/>
            <person name="Kuo A."/>
            <person name="Kohler A."/>
            <person name="Daghino S."/>
            <person name="Barry K."/>
            <person name="Choi C."/>
            <person name="Cichocki N."/>
            <person name="Clum A."/>
            <person name="Copeland A."/>
            <person name="Hainaut M."/>
            <person name="Haridas S."/>
            <person name="Labutti K."/>
            <person name="Lindquist E."/>
            <person name="Lipzen A."/>
            <person name="Khouja H.-R."/>
            <person name="Murat C."/>
            <person name="Ohm R."/>
            <person name="Olson A."/>
            <person name="Spatafora J."/>
            <person name="Veneault-Fourrey C."/>
            <person name="Henrissat B."/>
            <person name="Grigoriev I."/>
            <person name="Martin F."/>
            <person name="Perotto S."/>
        </authorList>
    </citation>
    <scope>NUCLEOTIDE SEQUENCE [LARGE SCALE GENOMIC DNA]</scope>
    <source>
        <strain evidence="1 2">E</strain>
    </source>
</reference>
<dbReference type="AlphaFoldDB" id="A0A2J6SNH9"/>
<dbReference type="GeneID" id="36595645"/>
<protein>
    <recommendedName>
        <fullName evidence="3">Cupin 2 conserved barrel domain-containing protein</fullName>
    </recommendedName>
</protein>
<dbReference type="EMBL" id="KZ613912">
    <property type="protein sequence ID" value="PMD52303.1"/>
    <property type="molecule type" value="Genomic_DNA"/>
</dbReference>
<dbReference type="InParanoid" id="A0A2J6SNH9"/>